<dbReference type="GO" id="GO:0034198">
    <property type="term" value="P:cellular response to amino acid starvation"/>
    <property type="evidence" value="ECO:0007669"/>
    <property type="project" value="TreeGrafter"/>
</dbReference>
<dbReference type="SUPFAM" id="SSF160651">
    <property type="entry name" value="FLJ32549 C-terminal domain-like"/>
    <property type="match status" value="1"/>
</dbReference>
<dbReference type="PANTHER" id="PTHR31581">
    <property type="entry name" value="KICSTOR COMPLEX PROTEIN C12ORF66"/>
    <property type="match status" value="1"/>
</dbReference>
<name>A0A507DSJ3_9FUNG</name>
<dbReference type="EMBL" id="QEAQ01000144">
    <property type="protein sequence ID" value="TPX54714.1"/>
    <property type="molecule type" value="Genomic_DNA"/>
</dbReference>
<dbReference type="Pfam" id="PF09404">
    <property type="entry name" value="C12orf66_like"/>
    <property type="match status" value="1"/>
</dbReference>
<keyword evidence="3" id="KW-1185">Reference proteome</keyword>
<protein>
    <submittedName>
        <fullName evidence="2">Uncharacterized protein</fullName>
    </submittedName>
</protein>
<organism evidence="2 3">
    <name type="scientific">Powellomyces hirtus</name>
    <dbReference type="NCBI Taxonomy" id="109895"/>
    <lineage>
        <taxon>Eukaryota</taxon>
        <taxon>Fungi</taxon>
        <taxon>Fungi incertae sedis</taxon>
        <taxon>Chytridiomycota</taxon>
        <taxon>Chytridiomycota incertae sedis</taxon>
        <taxon>Chytridiomycetes</taxon>
        <taxon>Spizellomycetales</taxon>
        <taxon>Powellomycetaceae</taxon>
        <taxon>Powellomyces</taxon>
    </lineage>
</organism>
<dbReference type="Gene3D" id="1.10.3450.30">
    <property type="match status" value="1"/>
</dbReference>
<feature type="compositionally biased region" description="Low complexity" evidence="1">
    <location>
        <begin position="356"/>
        <end position="365"/>
    </location>
</feature>
<evidence type="ECO:0000313" key="2">
    <source>
        <dbReference type="EMBL" id="TPX54714.1"/>
    </source>
</evidence>
<reference evidence="2 3" key="1">
    <citation type="journal article" date="2019" name="Sci. Rep.">
        <title>Comparative genomics of chytrid fungi reveal insights into the obligate biotrophic and pathogenic lifestyle of Synchytrium endobioticum.</title>
        <authorList>
            <person name="van de Vossenberg B.T.L.H."/>
            <person name="Warris S."/>
            <person name="Nguyen H.D.T."/>
            <person name="van Gent-Pelzer M.P.E."/>
            <person name="Joly D.L."/>
            <person name="van de Geest H.C."/>
            <person name="Bonants P.J.M."/>
            <person name="Smith D.S."/>
            <person name="Levesque C.A."/>
            <person name="van der Lee T.A.J."/>
        </authorList>
    </citation>
    <scope>NUCLEOTIDE SEQUENCE [LARGE SCALE GENOMIC DNA]</scope>
    <source>
        <strain evidence="2 3">CBS 809.83</strain>
    </source>
</reference>
<dbReference type="PANTHER" id="PTHR31581:SF1">
    <property type="entry name" value="KICSTOR SUBUNIT 2"/>
    <property type="match status" value="1"/>
</dbReference>
<evidence type="ECO:0000313" key="3">
    <source>
        <dbReference type="Proteomes" id="UP000318582"/>
    </source>
</evidence>
<dbReference type="AlphaFoldDB" id="A0A507DSJ3"/>
<dbReference type="SUPFAM" id="SSF158548">
    <property type="entry name" value="FLJ32549 domain-like"/>
    <property type="match status" value="1"/>
</dbReference>
<feature type="compositionally biased region" description="Low complexity" evidence="1">
    <location>
        <begin position="372"/>
        <end position="381"/>
    </location>
</feature>
<dbReference type="GO" id="GO:0042149">
    <property type="term" value="P:cellular response to glucose starvation"/>
    <property type="evidence" value="ECO:0007669"/>
    <property type="project" value="TreeGrafter"/>
</dbReference>
<dbReference type="STRING" id="109895.A0A507DSJ3"/>
<evidence type="ECO:0000256" key="1">
    <source>
        <dbReference type="SAM" id="MobiDB-lite"/>
    </source>
</evidence>
<proteinExistence type="predicted"/>
<dbReference type="GO" id="GO:1904262">
    <property type="term" value="P:negative regulation of TORC1 signaling"/>
    <property type="evidence" value="ECO:0007669"/>
    <property type="project" value="TreeGrafter"/>
</dbReference>
<dbReference type="Proteomes" id="UP000318582">
    <property type="component" value="Unassembled WGS sequence"/>
</dbReference>
<comment type="caution">
    <text evidence="2">The sequence shown here is derived from an EMBL/GenBank/DDBJ whole genome shotgun (WGS) entry which is preliminary data.</text>
</comment>
<dbReference type="GO" id="GO:0061462">
    <property type="term" value="P:protein localization to lysosome"/>
    <property type="evidence" value="ECO:0007669"/>
    <property type="project" value="TreeGrafter"/>
</dbReference>
<feature type="region of interest" description="Disordered" evidence="1">
    <location>
        <begin position="353"/>
        <end position="381"/>
    </location>
</feature>
<dbReference type="InterPro" id="IPR038060">
    <property type="entry name" value="C12orf66-like_central_sf"/>
</dbReference>
<dbReference type="InterPro" id="IPR018544">
    <property type="entry name" value="KICS_2"/>
</dbReference>
<sequence>MQNHVFQTLLEEALNALGQLSFAQCQRIANKMEDSSFRKILNQLVSAEMVYEGLGFVRQRFFRKENLGLALKTLQGDVKDWRGRVDLAEDGPMAGVRSVLEALEVYCLVRERLVHVHTTLASAERHVESTYVALFEEMGNIEGMYIAADGDAGLNLLLPLKNLGYLVECEVSCLRSLFQAEVACEEYKFKDAAFQLFLANDQIMKLQSLVINNSHTLAAGAATGGVASCSELHQFYAKLIASLTDKTGLFFYRVLSSKQIDLTCDNSASAPLRLLWQYQSQTKARSVSLIYLIRPEQPFCVDGYACSHGGLTDQLTGLQSFPSVCNVPADPPIEHWPNIVSILQRELLPHLDSHKTSSPWSQLPSSTPPTSTPSTSTSATTSSYSSLLSYLRPHASPSPTTPSTPKAPRPKSYIHFYDPKVNATYLLAHVVPRLVLSIVHQGRYEDRKQAGMAFGARIGKCLEHEDALTFLRVKS</sequence>
<accession>A0A507DSJ3</accession>
<dbReference type="Gene3D" id="3.30.450.240">
    <property type="match status" value="1"/>
</dbReference>
<gene>
    <name evidence="2" type="ORF">PhCBS80983_g05822</name>
</gene>